<protein>
    <submittedName>
        <fullName evidence="1">Uncharacterized protein</fullName>
    </submittedName>
</protein>
<proteinExistence type="predicted"/>
<evidence type="ECO:0000313" key="1">
    <source>
        <dbReference type="EMBL" id="RNA40009.1"/>
    </source>
</evidence>
<dbReference type="Proteomes" id="UP000276133">
    <property type="component" value="Unassembled WGS sequence"/>
</dbReference>
<evidence type="ECO:0000313" key="2">
    <source>
        <dbReference type="Proteomes" id="UP000276133"/>
    </source>
</evidence>
<dbReference type="EMBL" id="REGN01000687">
    <property type="protein sequence ID" value="RNA40009.1"/>
    <property type="molecule type" value="Genomic_DNA"/>
</dbReference>
<organism evidence="1 2">
    <name type="scientific">Brachionus plicatilis</name>
    <name type="common">Marine rotifer</name>
    <name type="synonym">Brachionus muelleri</name>
    <dbReference type="NCBI Taxonomy" id="10195"/>
    <lineage>
        <taxon>Eukaryota</taxon>
        <taxon>Metazoa</taxon>
        <taxon>Spiralia</taxon>
        <taxon>Gnathifera</taxon>
        <taxon>Rotifera</taxon>
        <taxon>Eurotatoria</taxon>
        <taxon>Monogononta</taxon>
        <taxon>Pseudotrocha</taxon>
        <taxon>Ploima</taxon>
        <taxon>Brachionidae</taxon>
        <taxon>Brachionus</taxon>
    </lineage>
</organism>
<accession>A0A3M7SWF1</accession>
<sequence length="88" mass="10078">MQQAKVCHFSSDFCHQRRPVMGRSAESIISSIMLLAKATSEVDQVKFEHVEAGRAEFFAFCEQDQAAGYVRAEMVEVWWYWVATTAKI</sequence>
<name>A0A3M7SWF1_BRAPC</name>
<dbReference type="AlphaFoldDB" id="A0A3M7SWF1"/>
<keyword evidence="2" id="KW-1185">Reference proteome</keyword>
<reference evidence="1 2" key="1">
    <citation type="journal article" date="2018" name="Sci. Rep.">
        <title>Genomic signatures of local adaptation to the degree of environmental predictability in rotifers.</title>
        <authorList>
            <person name="Franch-Gras L."/>
            <person name="Hahn C."/>
            <person name="Garcia-Roger E.M."/>
            <person name="Carmona M.J."/>
            <person name="Serra M."/>
            <person name="Gomez A."/>
        </authorList>
    </citation>
    <scope>NUCLEOTIDE SEQUENCE [LARGE SCALE GENOMIC DNA]</scope>
    <source>
        <strain evidence="1">HYR1</strain>
    </source>
</reference>
<comment type="caution">
    <text evidence="1">The sequence shown here is derived from an EMBL/GenBank/DDBJ whole genome shotgun (WGS) entry which is preliminary data.</text>
</comment>
<gene>
    <name evidence="1" type="ORF">BpHYR1_014980</name>
</gene>